<dbReference type="Proteomes" id="UP000287470">
    <property type="component" value="Unassembled WGS sequence"/>
</dbReference>
<accession>A0A430FVH8</accession>
<feature type="compositionally biased region" description="Basic residues" evidence="1">
    <location>
        <begin position="55"/>
        <end position="64"/>
    </location>
</feature>
<feature type="compositionally biased region" description="Low complexity" evidence="1">
    <location>
        <begin position="29"/>
        <end position="47"/>
    </location>
</feature>
<keyword evidence="2" id="KW-0812">Transmembrane</keyword>
<sequence length="351" mass="39147">MFRTCENPALQRDPTGRRALQCRTMTRAKQPSKQSKSQPKPSKTGRTGKAGRTGKSARKGRPFTGRIRRWWGKATPRQRAKAVVTTVVATLCVVALAVGATWLTIRRIEIDRARQRQETSIQVYDFDPGDIISDGQFFNARAMSEDEVQAFLDERGAACSGDRCLRNVTFDTEDRPADDYCEAAYEGADGERAAAIIDKSARACGISQKVLLTVLQKEQHLVTATDIDDFQYKSAMGLSCPDDASCDPEYEGFFRQVYGAAHRYRYYLAHEDDYGYHAGELNYVRYNPVASCGGSDVYIENRATALLYIYTPYQPNAAALEAGVGEGDSCSSYGNRNFSIIYQSWFGSPRR</sequence>
<gene>
    <name evidence="3" type="ORF">D2E24_0555</name>
</gene>
<feature type="transmembrane region" description="Helical" evidence="2">
    <location>
        <begin position="82"/>
        <end position="105"/>
    </location>
</feature>
<name>A0A430FVH8_9BIFI</name>
<proteinExistence type="predicted"/>
<keyword evidence="2" id="KW-1133">Transmembrane helix</keyword>
<evidence type="ECO:0000313" key="3">
    <source>
        <dbReference type="EMBL" id="RSX57707.1"/>
    </source>
</evidence>
<evidence type="ECO:0000313" key="4">
    <source>
        <dbReference type="Proteomes" id="UP000287470"/>
    </source>
</evidence>
<keyword evidence="4" id="KW-1185">Reference proteome</keyword>
<feature type="region of interest" description="Disordered" evidence="1">
    <location>
        <begin position="1"/>
        <end position="64"/>
    </location>
</feature>
<protein>
    <submittedName>
        <fullName evidence="3">Hemagglutinin-related protein</fullName>
    </submittedName>
</protein>
<organism evidence="3 4">
    <name type="scientific">Bifidobacterium samirii</name>
    <dbReference type="NCBI Taxonomy" id="2306974"/>
    <lineage>
        <taxon>Bacteria</taxon>
        <taxon>Bacillati</taxon>
        <taxon>Actinomycetota</taxon>
        <taxon>Actinomycetes</taxon>
        <taxon>Bifidobacteriales</taxon>
        <taxon>Bifidobacteriaceae</taxon>
        <taxon>Bifidobacterium</taxon>
    </lineage>
</organism>
<dbReference type="EMBL" id="QXGK01000004">
    <property type="protein sequence ID" value="RSX57707.1"/>
    <property type="molecule type" value="Genomic_DNA"/>
</dbReference>
<evidence type="ECO:0000256" key="2">
    <source>
        <dbReference type="SAM" id="Phobius"/>
    </source>
</evidence>
<comment type="caution">
    <text evidence="3">The sequence shown here is derived from an EMBL/GenBank/DDBJ whole genome shotgun (WGS) entry which is preliminary data.</text>
</comment>
<keyword evidence="2" id="KW-0472">Membrane</keyword>
<evidence type="ECO:0000256" key="1">
    <source>
        <dbReference type="SAM" id="MobiDB-lite"/>
    </source>
</evidence>
<dbReference type="AlphaFoldDB" id="A0A430FVH8"/>
<reference evidence="3 4" key="1">
    <citation type="submission" date="2018-09" db="EMBL/GenBank/DDBJ databases">
        <title>Characterization of the phylogenetic diversity of five novel species belonging to the genus Bifidobacterium.</title>
        <authorList>
            <person name="Lugli G.A."/>
            <person name="Duranti S."/>
            <person name="Milani C."/>
        </authorList>
    </citation>
    <scope>NUCLEOTIDE SEQUENCE [LARGE SCALE GENOMIC DNA]</scope>
    <source>
        <strain evidence="3 4">2033B</strain>
    </source>
</reference>